<sequence length="607" mass="70708">MQLDSLPGLIPKKWSLLKFIRYGALPAGLPPSFSMHSLSQKISTITNLAIGTNDKFAPVVFTFPRPGIEGRRRIGHVLNPVSIIRIGTELKNRWPLFRSVLVEDIECCIESSLPLEDPEKIRYINPAMTHTNISTLLDSIHIAYKYMVKVDIQSYYSSIYTHSFEWALAGKDNAKNKCNNCSSDEKERYEAGRSLDTVIRSAQSAETYGIPIGPDSSFVAAELIGKAIIKSLIAELKQRKHGDFFIIRHVDDIHIYTNSNPQEILAAARKAFRIWNLTPNEAKFNVTTTSSIRHDTWTERISSFMPDGQEKMYEFSEQDRKYAKRDKFKYIEIDYWNLKNYLAIIRQLQDENPHKSVITYGLRRLHFNNRIYPSKGYGKPYLMNDQKEYYLYLDMQLSSLLTAYPQYIDVITDVYLWYEKWQRYSPKYLKVALENIIDNATVLSDHHFELAWSLWLAMHFKILISDEIMDKLFATVRDTVTILQLLSYSYWWSKQIGSEKVKSYIVNLKYRIDNSETSIARFSTMEDAFKSEDWLFYYSLHFAPWPDVDQLKIPIKNSGEGIGELIQEMWDRKIEIFKWKRHIRAADRLLGVSRKGRGGVSARLYPT</sequence>
<dbReference type="OrthoDB" id="9780724at2"/>
<reference evidence="1 2" key="2">
    <citation type="journal article" date="2011" name="Stand. Genomic Sci.">
        <title>Complete genome sequence of Oceanithermus profundus type strain (506).</title>
        <authorList>
            <person name="Pati A."/>
            <person name="Zhang X."/>
            <person name="Lapidus A."/>
            <person name="Nolan M."/>
            <person name="Lucas S."/>
            <person name="Del Rio T.G."/>
            <person name="Tice H."/>
            <person name="Cheng J.F."/>
            <person name="Tapia R."/>
            <person name="Han C."/>
            <person name="Goodwin L."/>
            <person name="Pitluck S."/>
            <person name="Liolios K."/>
            <person name="Pagani I."/>
            <person name="Ivanova N."/>
            <person name="Mavromatis K."/>
            <person name="Chen A."/>
            <person name="Palaniappan K."/>
            <person name="Hauser L."/>
            <person name="Jeffries C.D."/>
            <person name="Brambilla E.M."/>
            <person name="Rohl A."/>
            <person name="Mwirichia R."/>
            <person name="Rohde M."/>
            <person name="Tindall B.J."/>
            <person name="Sikorski J."/>
            <person name="Wirth R."/>
            <person name="Goker M."/>
            <person name="Woyke T."/>
            <person name="Detter J.C."/>
            <person name="Bristow J."/>
            <person name="Eisen J.A."/>
            <person name="Markowitz V."/>
            <person name="Hugenholtz P."/>
            <person name="Kyrpides N.C."/>
            <person name="Klenk H.P."/>
            <person name="Land M."/>
        </authorList>
    </citation>
    <scope>NUCLEOTIDE SEQUENCE [LARGE SCALE GENOMIC DNA]</scope>
    <source>
        <strain evidence="2">DSM 14977 / NBRC 100410 / VKM B-2274 / 506</strain>
    </source>
</reference>
<gene>
    <name evidence="1" type="ordered locus">Ocepr_1793</name>
</gene>
<name>E4U9T1_OCEP5</name>
<reference evidence="2" key="1">
    <citation type="submission" date="2010-11" db="EMBL/GenBank/DDBJ databases">
        <title>The complete sequence of chromosome of Oceanithermus profundus DSM 14977.</title>
        <authorList>
            <consortium name="US DOE Joint Genome Institute (JGI-PGF)"/>
            <person name="Lucas S."/>
            <person name="Copeland A."/>
            <person name="Lapidus A."/>
            <person name="Bruce D."/>
            <person name="Goodwin L."/>
            <person name="Pitluck S."/>
            <person name="Kyrpides N."/>
            <person name="Mavromatis K."/>
            <person name="Pagani I."/>
            <person name="Ivanova N."/>
            <person name="Zhang X."/>
            <person name="Brettin T."/>
            <person name="Detter J.C."/>
            <person name="Tapia R."/>
            <person name="Han C."/>
            <person name="Land M."/>
            <person name="Hauser L."/>
            <person name="Markowitz V."/>
            <person name="Cheng J.-F."/>
            <person name="Hugenholtz P."/>
            <person name="Woyke T."/>
            <person name="Wu D."/>
            <person name="Tindall B."/>
            <person name="Faehnrich R."/>
            <person name="Brambilla E."/>
            <person name="Klenk H.-P."/>
            <person name="Eisen J.A."/>
        </authorList>
    </citation>
    <scope>NUCLEOTIDE SEQUENCE [LARGE SCALE GENOMIC DNA]</scope>
    <source>
        <strain evidence="2">DSM 14977 / NBRC 100410 / VKM B-2274 / 506</strain>
    </source>
</reference>
<evidence type="ECO:0008006" key="3">
    <source>
        <dbReference type="Google" id="ProtNLM"/>
    </source>
</evidence>
<protein>
    <recommendedName>
        <fullName evidence="3">Reverse transcriptase domain-containing protein</fullName>
    </recommendedName>
</protein>
<dbReference type="AlphaFoldDB" id="E4U9T1"/>
<organism evidence="1 2">
    <name type="scientific">Oceanithermus profundus (strain DSM 14977 / NBRC 100410 / VKM B-2274 / 506)</name>
    <dbReference type="NCBI Taxonomy" id="670487"/>
    <lineage>
        <taxon>Bacteria</taxon>
        <taxon>Thermotogati</taxon>
        <taxon>Deinococcota</taxon>
        <taxon>Deinococci</taxon>
        <taxon>Thermales</taxon>
        <taxon>Thermaceae</taxon>
        <taxon>Oceanithermus</taxon>
    </lineage>
</organism>
<keyword evidence="2" id="KW-1185">Reference proteome</keyword>
<dbReference type="KEGG" id="opr:Ocepr_1793"/>
<dbReference type="RefSeq" id="WP_013458415.1">
    <property type="nucleotide sequence ID" value="NC_014761.1"/>
</dbReference>
<dbReference type="eggNOG" id="COG3344">
    <property type="taxonomic scope" value="Bacteria"/>
</dbReference>
<accession>E4U9T1</accession>
<evidence type="ECO:0000313" key="2">
    <source>
        <dbReference type="Proteomes" id="UP000008722"/>
    </source>
</evidence>
<dbReference type="HOGENOM" id="CLU_030410_0_0_0"/>
<dbReference type="EMBL" id="CP002361">
    <property type="protein sequence ID" value="ADR37245.1"/>
    <property type="molecule type" value="Genomic_DNA"/>
</dbReference>
<proteinExistence type="predicted"/>
<dbReference type="Proteomes" id="UP000008722">
    <property type="component" value="Chromosome"/>
</dbReference>
<evidence type="ECO:0000313" key="1">
    <source>
        <dbReference type="EMBL" id="ADR37245.1"/>
    </source>
</evidence>
<dbReference type="CDD" id="cd01646">
    <property type="entry name" value="RT_Bac_retron_I"/>
    <property type="match status" value="1"/>
</dbReference>
<dbReference type="STRING" id="670487.Ocepr_1793"/>